<gene>
    <name evidence="11" type="ORF">METZ01_LOCUS213527</name>
</gene>
<sequence length="405" mass="44271">MGKVTRWDHVVKRLRWGEDTLAIVILFVMTMLPFLASITRVLNISSIPASQVLVQHCTLWIGFLGAVLAARQNKLLALTREPLFKKEEKFHFGKWIAKVTTFMVLVALSWGSWELVKVEIQYPIDIAPNIPRWFAQFIMPLGFGLMAVQVYSNSYVKPIQRVTLIIIGLIFSISAIPEMIFDVLPAVPIGILIIIIALLHGAPIFVGLGGAAILFFWADYTPISAIPAEAYRIVVSPTLPTIPLFTLAGYLLAESKASERLVNVFRELFGWIPGGTPVIIVFLCGFFTALTGGSGVTILALGGLLLPLLLKEGYSRSFSLGLITVSGSLGLLFPPSLPAIIYGITAGVSVKDVFIAGLLPGLLLVALMSGWAVYQGKKDRISSTPFDFQNALNVCWSTKWELSLP</sequence>
<feature type="transmembrane region" description="Helical" evidence="8">
    <location>
        <begin position="21"/>
        <end position="41"/>
    </location>
</feature>
<dbReference type="EMBL" id="UINC01049201">
    <property type="protein sequence ID" value="SVB60673.1"/>
    <property type="molecule type" value="Genomic_DNA"/>
</dbReference>
<evidence type="ECO:0000259" key="10">
    <source>
        <dbReference type="Pfam" id="PF06808"/>
    </source>
</evidence>
<dbReference type="PANTHER" id="PTHR33362:SF5">
    <property type="entry name" value="C4-DICARBOXYLATE TRAP TRANSPORTER LARGE PERMEASE PROTEIN DCTM"/>
    <property type="match status" value="1"/>
</dbReference>
<feature type="transmembrane region" description="Helical" evidence="8">
    <location>
        <begin position="163"/>
        <end position="181"/>
    </location>
</feature>
<reference evidence="11" key="1">
    <citation type="submission" date="2018-05" db="EMBL/GenBank/DDBJ databases">
        <authorList>
            <person name="Lanie J.A."/>
            <person name="Ng W.-L."/>
            <person name="Kazmierczak K.M."/>
            <person name="Andrzejewski T.M."/>
            <person name="Davidsen T.M."/>
            <person name="Wayne K.J."/>
            <person name="Tettelin H."/>
            <person name="Glass J.I."/>
            <person name="Rusch D."/>
            <person name="Podicherti R."/>
            <person name="Tsui H.-C.T."/>
            <person name="Winkler M.E."/>
        </authorList>
    </citation>
    <scope>NUCLEOTIDE SEQUENCE</scope>
</reference>
<accession>A0A382FEM6</accession>
<feature type="transmembrane region" description="Helical" evidence="8">
    <location>
        <begin position="187"/>
        <end position="218"/>
    </location>
</feature>
<feature type="domain" description="TRAP C4-dicarboxylate transport system permease DctM subunit" evidence="10">
    <location>
        <begin position="192"/>
        <end position="385"/>
    </location>
</feature>
<comment type="subcellular location">
    <subcellularLocation>
        <location evidence="1">Cell inner membrane</location>
        <topology evidence="1">Multi-pass membrane protein</topology>
    </subcellularLocation>
</comment>
<feature type="transmembrane region" description="Helical" evidence="8">
    <location>
        <begin position="92"/>
        <end position="113"/>
    </location>
</feature>
<feature type="transmembrane region" description="Helical" evidence="8">
    <location>
        <begin position="353"/>
        <end position="374"/>
    </location>
</feature>
<dbReference type="InterPro" id="IPR004681">
    <property type="entry name" value="TRAP_DctM"/>
</dbReference>
<evidence type="ECO:0000256" key="2">
    <source>
        <dbReference type="ARBA" id="ARBA00022448"/>
    </source>
</evidence>
<feature type="transmembrane region" description="Helical" evidence="8">
    <location>
        <begin position="230"/>
        <end position="253"/>
    </location>
</feature>
<evidence type="ECO:0000256" key="8">
    <source>
        <dbReference type="SAM" id="Phobius"/>
    </source>
</evidence>
<dbReference type="PANTHER" id="PTHR33362">
    <property type="entry name" value="SIALIC ACID TRAP TRANSPORTER PERMEASE PROTEIN SIAT-RELATED"/>
    <property type="match status" value="1"/>
</dbReference>
<proteinExistence type="predicted"/>
<organism evidence="11">
    <name type="scientific">marine metagenome</name>
    <dbReference type="NCBI Taxonomy" id="408172"/>
    <lineage>
        <taxon>unclassified sequences</taxon>
        <taxon>metagenomes</taxon>
        <taxon>ecological metagenomes</taxon>
    </lineage>
</organism>
<feature type="transmembrane region" description="Helical" evidence="8">
    <location>
        <begin position="278"/>
        <end position="306"/>
    </location>
</feature>
<evidence type="ECO:0000256" key="4">
    <source>
        <dbReference type="ARBA" id="ARBA00022519"/>
    </source>
</evidence>
<feature type="transmembrane region" description="Helical" evidence="8">
    <location>
        <begin position="53"/>
        <end position="71"/>
    </location>
</feature>
<dbReference type="AlphaFoldDB" id="A0A382FEM6"/>
<keyword evidence="6 8" id="KW-1133">Transmembrane helix</keyword>
<dbReference type="GO" id="GO:0022857">
    <property type="term" value="F:transmembrane transporter activity"/>
    <property type="evidence" value="ECO:0007669"/>
    <property type="project" value="TreeGrafter"/>
</dbReference>
<evidence type="ECO:0000256" key="5">
    <source>
        <dbReference type="ARBA" id="ARBA00022692"/>
    </source>
</evidence>
<dbReference type="InterPro" id="IPR010656">
    <property type="entry name" value="DctM"/>
</dbReference>
<protein>
    <submittedName>
        <fullName evidence="11">Uncharacterized protein</fullName>
    </submittedName>
</protein>
<feature type="domain" description="Tripartite ATP-independent periplasmic transporters DctQ component" evidence="9">
    <location>
        <begin position="29"/>
        <end position="152"/>
    </location>
</feature>
<keyword evidence="5 8" id="KW-0812">Transmembrane</keyword>
<evidence type="ECO:0000256" key="6">
    <source>
        <dbReference type="ARBA" id="ARBA00022989"/>
    </source>
</evidence>
<keyword evidence="7 8" id="KW-0472">Membrane</keyword>
<dbReference type="Pfam" id="PF04290">
    <property type="entry name" value="DctQ"/>
    <property type="match status" value="1"/>
</dbReference>
<keyword evidence="2" id="KW-0813">Transport</keyword>
<evidence type="ECO:0000259" key="9">
    <source>
        <dbReference type="Pfam" id="PF04290"/>
    </source>
</evidence>
<evidence type="ECO:0000313" key="11">
    <source>
        <dbReference type="EMBL" id="SVB60673.1"/>
    </source>
</evidence>
<dbReference type="GO" id="GO:0005886">
    <property type="term" value="C:plasma membrane"/>
    <property type="evidence" value="ECO:0007669"/>
    <property type="project" value="UniProtKB-SubCell"/>
</dbReference>
<feature type="transmembrane region" description="Helical" evidence="8">
    <location>
        <begin position="133"/>
        <end position="151"/>
    </location>
</feature>
<name>A0A382FEM6_9ZZZZ</name>
<feature type="non-terminal residue" evidence="11">
    <location>
        <position position="405"/>
    </location>
</feature>
<keyword evidence="4" id="KW-0997">Cell inner membrane</keyword>
<evidence type="ECO:0000256" key="1">
    <source>
        <dbReference type="ARBA" id="ARBA00004429"/>
    </source>
</evidence>
<dbReference type="Pfam" id="PF06808">
    <property type="entry name" value="DctM"/>
    <property type="match status" value="1"/>
</dbReference>
<evidence type="ECO:0000256" key="3">
    <source>
        <dbReference type="ARBA" id="ARBA00022475"/>
    </source>
</evidence>
<feature type="transmembrane region" description="Helical" evidence="8">
    <location>
        <begin position="318"/>
        <end position="341"/>
    </location>
</feature>
<keyword evidence="3" id="KW-1003">Cell membrane</keyword>
<dbReference type="InterPro" id="IPR055348">
    <property type="entry name" value="DctQ"/>
</dbReference>
<evidence type="ECO:0000256" key="7">
    <source>
        <dbReference type="ARBA" id="ARBA00023136"/>
    </source>
</evidence>